<keyword evidence="9" id="KW-1185">Reference proteome</keyword>
<dbReference type="InterPro" id="IPR036855">
    <property type="entry name" value="Znf_CCCH_sf"/>
</dbReference>
<accession>A0ABN9RZ03</accession>
<proteinExistence type="predicted"/>
<feature type="region of interest" description="Disordered" evidence="6">
    <location>
        <begin position="1"/>
        <end position="40"/>
    </location>
</feature>
<feature type="region of interest" description="Disordered" evidence="6">
    <location>
        <begin position="119"/>
        <end position="171"/>
    </location>
</feature>
<dbReference type="EMBL" id="CAUYUJ010008402">
    <property type="protein sequence ID" value="CAK0823843.1"/>
    <property type="molecule type" value="Genomic_DNA"/>
</dbReference>
<sequence>AGGMSDADGRPAPALVGSLTGHTVSGSGGATSDTDAQEEALDELPARVRSKFQKTKYCDFFIKRGRCRKRHRCMFAHSEAELRPLPDLRFTKMCPSVVAGGECAQEDCTYAHSPHELRTPEAACQGGGPLEPQQEPQRLELAETKSTGSGSLNEEDEDLTSPCRPAPSSAR</sequence>
<evidence type="ECO:0000256" key="4">
    <source>
        <dbReference type="ARBA" id="ARBA00022833"/>
    </source>
</evidence>
<organism evidence="8 9">
    <name type="scientific">Prorocentrum cordatum</name>
    <dbReference type="NCBI Taxonomy" id="2364126"/>
    <lineage>
        <taxon>Eukaryota</taxon>
        <taxon>Sar</taxon>
        <taxon>Alveolata</taxon>
        <taxon>Dinophyceae</taxon>
        <taxon>Prorocentrales</taxon>
        <taxon>Prorocentraceae</taxon>
        <taxon>Prorocentrum</taxon>
    </lineage>
</organism>
<keyword evidence="2" id="KW-0677">Repeat</keyword>
<feature type="non-terminal residue" evidence="8">
    <location>
        <position position="1"/>
    </location>
</feature>
<evidence type="ECO:0000256" key="3">
    <source>
        <dbReference type="ARBA" id="ARBA00022771"/>
    </source>
</evidence>
<evidence type="ECO:0000256" key="6">
    <source>
        <dbReference type="SAM" id="MobiDB-lite"/>
    </source>
</evidence>
<comment type="caution">
    <text evidence="8">The sequence shown here is derived from an EMBL/GenBank/DDBJ whole genome shotgun (WGS) entry which is preliminary data.</text>
</comment>
<evidence type="ECO:0000313" key="8">
    <source>
        <dbReference type="EMBL" id="CAK0823843.1"/>
    </source>
</evidence>
<evidence type="ECO:0000256" key="2">
    <source>
        <dbReference type="ARBA" id="ARBA00022737"/>
    </source>
</evidence>
<dbReference type="SUPFAM" id="SSF90229">
    <property type="entry name" value="CCCH zinc finger"/>
    <property type="match status" value="1"/>
</dbReference>
<dbReference type="PANTHER" id="PTHR12547:SF18">
    <property type="entry name" value="PROTEIN TIS11"/>
    <property type="match status" value="1"/>
</dbReference>
<name>A0ABN9RZ03_9DINO</name>
<keyword evidence="3 5" id="KW-0863">Zinc-finger</keyword>
<dbReference type="InterPro" id="IPR000571">
    <property type="entry name" value="Znf_CCCH"/>
</dbReference>
<evidence type="ECO:0000256" key="5">
    <source>
        <dbReference type="PROSITE-ProRule" id="PRU00723"/>
    </source>
</evidence>
<feature type="compositionally biased region" description="Polar residues" evidence="6">
    <location>
        <begin position="20"/>
        <end position="34"/>
    </location>
</feature>
<reference evidence="8" key="1">
    <citation type="submission" date="2023-10" db="EMBL/GenBank/DDBJ databases">
        <authorList>
            <person name="Chen Y."/>
            <person name="Shah S."/>
            <person name="Dougan E. K."/>
            <person name="Thang M."/>
            <person name="Chan C."/>
        </authorList>
    </citation>
    <scope>NUCLEOTIDE SEQUENCE [LARGE SCALE GENOMIC DNA]</scope>
</reference>
<dbReference type="InterPro" id="IPR045877">
    <property type="entry name" value="ZFP36-like"/>
</dbReference>
<dbReference type="Proteomes" id="UP001189429">
    <property type="component" value="Unassembled WGS sequence"/>
</dbReference>
<keyword evidence="1 5" id="KW-0479">Metal-binding</keyword>
<dbReference type="PROSITE" id="PS50103">
    <property type="entry name" value="ZF_C3H1"/>
    <property type="match status" value="1"/>
</dbReference>
<feature type="domain" description="C3H1-type" evidence="7">
    <location>
        <begin position="52"/>
        <end position="80"/>
    </location>
</feature>
<dbReference type="Gene3D" id="3.30.1370.210">
    <property type="match status" value="1"/>
</dbReference>
<protein>
    <recommendedName>
        <fullName evidence="7">C3H1-type domain-containing protein</fullName>
    </recommendedName>
</protein>
<evidence type="ECO:0000256" key="1">
    <source>
        <dbReference type="ARBA" id="ARBA00022723"/>
    </source>
</evidence>
<dbReference type="SMART" id="SM00356">
    <property type="entry name" value="ZnF_C3H1"/>
    <property type="match status" value="2"/>
</dbReference>
<evidence type="ECO:0000313" key="9">
    <source>
        <dbReference type="Proteomes" id="UP001189429"/>
    </source>
</evidence>
<dbReference type="PANTHER" id="PTHR12547">
    <property type="entry name" value="CCCH ZINC FINGER/TIS11-RELATED"/>
    <property type="match status" value="1"/>
</dbReference>
<evidence type="ECO:0000259" key="7">
    <source>
        <dbReference type="PROSITE" id="PS50103"/>
    </source>
</evidence>
<gene>
    <name evidence="8" type="ORF">PCOR1329_LOCUS24415</name>
</gene>
<keyword evidence="4 5" id="KW-0862">Zinc</keyword>
<feature type="zinc finger region" description="C3H1-type" evidence="5">
    <location>
        <begin position="52"/>
        <end position="80"/>
    </location>
</feature>